<organism evidence="1 2">
    <name type="scientific">Camellia lanceoleosa</name>
    <dbReference type="NCBI Taxonomy" id="1840588"/>
    <lineage>
        <taxon>Eukaryota</taxon>
        <taxon>Viridiplantae</taxon>
        <taxon>Streptophyta</taxon>
        <taxon>Embryophyta</taxon>
        <taxon>Tracheophyta</taxon>
        <taxon>Spermatophyta</taxon>
        <taxon>Magnoliopsida</taxon>
        <taxon>eudicotyledons</taxon>
        <taxon>Gunneridae</taxon>
        <taxon>Pentapetalae</taxon>
        <taxon>asterids</taxon>
        <taxon>Ericales</taxon>
        <taxon>Theaceae</taxon>
        <taxon>Camellia</taxon>
    </lineage>
</organism>
<evidence type="ECO:0000313" key="2">
    <source>
        <dbReference type="Proteomes" id="UP001060215"/>
    </source>
</evidence>
<comment type="caution">
    <text evidence="1">The sequence shown here is derived from an EMBL/GenBank/DDBJ whole genome shotgun (WGS) entry which is preliminary data.</text>
</comment>
<accession>A0ACC0GTL4</accession>
<evidence type="ECO:0000313" key="1">
    <source>
        <dbReference type="EMBL" id="KAI8002861.1"/>
    </source>
</evidence>
<gene>
    <name evidence="1" type="ORF">LOK49_LG08G00134</name>
</gene>
<protein>
    <submittedName>
        <fullName evidence="1">Callose synthase 3</fullName>
    </submittedName>
</protein>
<sequence>MEAGLTMGFLFSVGFPLVLFLVGETERGGGGKTAMDWNLITNSASKGTVLISQIGHDKGRKIGEDPTHIFGEKRTFKFFWKTLPILRLMTTYPSLRVAYIDEVEEPSKDASKKINQKVYYSELVKAALPKSANSSEAVHNLDQVKTKALF</sequence>
<reference evidence="1 2" key="1">
    <citation type="journal article" date="2022" name="Plant J.">
        <title>Chromosome-level genome of Camellia lanceoleosa provides a valuable resource for understanding genome evolution and self-incompatibility.</title>
        <authorList>
            <person name="Gong W."/>
            <person name="Xiao S."/>
            <person name="Wang L."/>
            <person name="Liao Z."/>
            <person name="Chang Y."/>
            <person name="Mo W."/>
            <person name="Hu G."/>
            <person name="Li W."/>
            <person name="Zhao G."/>
            <person name="Zhu H."/>
            <person name="Hu X."/>
            <person name="Ji K."/>
            <person name="Xiang X."/>
            <person name="Song Q."/>
            <person name="Yuan D."/>
            <person name="Jin S."/>
            <person name="Zhang L."/>
        </authorList>
    </citation>
    <scope>NUCLEOTIDE SEQUENCE [LARGE SCALE GENOMIC DNA]</scope>
    <source>
        <strain evidence="1">SQ_2022a</strain>
    </source>
</reference>
<name>A0ACC0GTL4_9ERIC</name>
<proteinExistence type="predicted"/>
<dbReference type="EMBL" id="CM045766">
    <property type="protein sequence ID" value="KAI8002861.1"/>
    <property type="molecule type" value="Genomic_DNA"/>
</dbReference>
<dbReference type="Proteomes" id="UP001060215">
    <property type="component" value="Chromosome 9"/>
</dbReference>
<keyword evidence="2" id="KW-1185">Reference proteome</keyword>